<feature type="domain" description="CBS" evidence="3">
    <location>
        <begin position="10"/>
        <end position="66"/>
    </location>
</feature>
<dbReference type="PANTHER" id="PTHR43080:SF2">
    <property type="entry name" value="CBS DOMAIN-CONTAINING PROTEIN"/>
    <property type="match status" value="1"/>
</dbReference>
<organism evidence="4 5">
    <name type="scientific">Desulfofarcimen acetoxidans (strain ATCC 49208 / DSM 771 / KCTC 5769 / VKM B-1644 / 5575)</name>
    <name type="common">Desulfotomaculum acetoxidans</name>
    <dbReference type="NCBI Taxonomy" id="485916"/>
    <lineage>
        <taxon>Bacteria</taxon>
        <taxon>Bacillati</taxon>
        <taxon>Bacillota</taxon>
        <taxon>Clostridia</taxon>
        <taxon>Eubacteriales</taxon>
        <taxon>Peptococcaceae</taxon>
        <taxon>Desulfofarcimen</taxon>
    </lineage>
</organism>
<dbReference type="EMBL" id="CP001720">
    <property type="protein sequence ID" value="ACV63570.1"/>
    <property type="molecule type" value="Genomic_DNA"/>
</dbReference>
<dbReference type="AlphaFoldDB" id="C8W1U9"/>
<proteinExistence type="predicted"/>
<protein>
    <submittedName>
        <fullName evidence="4">CBS domain-containing membrane protein</fullName>
    </submittedName>
</protein>
<dbReference type="PROSITE" id="PS51371">
    <property type="entry name" value="CBS"/>
    <property type="match status" value="2"/>
</dbReference>
<accession>C8W1U9</accession>
<dbReference type="InterPro" id="IPR051257">
    <property type="entry name" value="Diverse_CBS-Domain"/>
</dbReference>
<sequence>MEKVTVKDIMTKEVIAVGPDDNVEKVARLLLDHNISGLPVIDEKGKVVGIISEGDLIIQEKEIKAPAMTTLLGGVIFLENPNRFLKELKKIIAVEVKDLMTRKVYSVGPEATIAKVTGIMSEKRINRIPVLNDEGKLLGIITRKDIIENAFKKGN</sequence>
<dbReference type="CDD" id="cd04586">
    <property type="entry name" value="CBS_pair_BON_assoc"/>
    <property type="match status" value="1"/>
</dbReference>
<dbReference type="InterPro" id="IPR000644">
    <property type="entry name" value="CBS_dom"/>
</dbReference>
<gene>
    <name evidence="4" type="ordered locus">Dtox_2805</name>
</gene>
<dbReference type="InterPro" id="IPR046342">
    <property type="entry name" value="CBS_dom_sf"/>
</dbReference>
<evidence type="ECO:0000313" key="4">
    <source>
        <dbReference type="EMBL" id="ACV63570.1"/>
    </source>
</evidence>
<dbReference type="OrthoDB" id="9790355at2"/>
<keyword evidence="5" id="KW-1185">Reference proteome</keyword>
<dbReference type="RefSeq" id="WP_015758263.1">
    <property type="nucleotide sequence ID" value="NC_013216.1"/>
</dbReference>
<dbReference type="STRING" id="485916.Dtox_2805"/>
<dbReference type="Proteomes" id="UP000002217">
    <property type="component" value="Chromosome"/>
</dbReference>
<evidence type="ECO:0000256" key="2">
    <source>
        <dbReference type="PROSITE-ProRule" id="PRU00703"/>
    </source>
</evidence>
<name>C8W1U9_DESAS</name>
<evidence type="ECO:0000256" key="1">
    <source>
        <dbReference type="ARBA" id="ARBA00023122"/>
    </source>
</evidence>
<evidence type="ECO:0000259" key="3">
    <source>
        <dbReference type="PROSITE" id="PS51371"/>
    </source>
</evidence>
<dbReference type="PANTHER" id="PTHR43080">
    <property type="entry name" value="CBS DOMAIN-CONTAINING PROTEIN CBSX3, MITOCHONDRIAL"/>
    <property type="match status" value="1"/>
</dbReference>
<dbReference type="HOGENOM" id="CLU_040681_9_0_9"/>
<dbReference type="eggNOG" id="COG3448">
    <property type="taxonomic scope" value="Bacteria"/>
</dbReference>
<dbReference type="SMART" id="SM00116">
    <property type="entry name" value="CBS"/>
    <property type="match status" value="2"/>
</dbReference>
<dbReference type="SUPFAM" id="SSF54631">
    <property type="entry name" value="CBS-domain pair"/>
    <property type="match status" value="1"/>
</dbReference>
<keyword evidence="1 2" id="KW-0129">CBS domain</keyword>
<reference evidence="4 5" key="1">
    <citation type="journal article" date="2009" name="Stand. Genomic Sci.">
        <title>Complete genome sequence of Desulfotomaculum acetoxidans type strain (5575).</title>
        <authorList>
            <person name="Spring S."/>
            <person name="Lapidus A."/>
            <person name="Schroder M."/>
            <person name="Gleim D."/>
            <person name="Sims D."/>
            <person name="Meincke L."/>
            <person name="Glavina Del Rio T."/>
            <person name="Tice H."/>
            <person name="Copeland A."/>
            <person name="Cheng J.F."/>
            <person name="Lucas S."/>
            <person name="Chen F."/>
            <person name="Nolan M."/>
            <person name="Bruce D."/>
            <person name="Goodwin L."/>
            <person name="Pitluck S."/>
            <person name="Ivanova N."/>
            <person name="Mavromatis K."/>
            <person name="Mikhailova N."/>
            <person name="Pati A."/>
            <person name="Chen A."/>
            <person name="Palaniappan K."/>
            <person name="Land M."/>
            <person name="Hauser L."/>
            <person name="Chang Y.J."/>
            <person name="Jeffries C.D."/>
            <person name="Chain P."/>
            <person name="Saunders E."/>
            <person name="Brettin T."/>
            <person name="Detter J.C."/>
            <person name="Goker M."/>
            <person name="Bristow J."/>
            <person name="Eisen J.A."/>
            <person name="Markowitz V."/>
            <person name="Hugenholtz P."/>
            <person name="Kyrpides N.C."/>
            <person name="Klenk H.P."/>
            <person name="Han C."/>
        </authorList>
    </citation>
    <scope>NUCLEOTIDE SEQUENCE [LARGE SCALE GENOMIC DNA]</scope>
    <source>
        <strain evidence="5">ATCC 49208 / DSM 771 / VKM B-1644</strain>
    </source>
</reference>
<dbReference type="Pfam" id="PF00571">
    <property type="entry name" value="CBS"/>
    <property type="match status" value="2"/>
</dbReference>
<dbReference type="KEGG" id="dae:Dtox_2805"/>
<dbReference type="Gene3D" id="3.10.580.10">
    <property type="entry name" value="CBS-domain"/>
    <property type="match status" value="1"/>
</dbReference>
<feature type="domain" description="CBS" evidence="3">
    <location>
        <begin position="100"/>
        <end position="155"/>
    </location>
</feature>
<evidence type="ECO:0000313" key="5">
    <source>
        <dbReference type="Proteomes" id="UP000002217"/>
    </source>
</evidence>